<name>A0A0K0DCD3_ANGCA</name>
<dbReference type="AlphaFoldDB" id="A0A0K0DCD3"/>
<evidence type="ECO:0000313" key="2">
    <source>
        <dbReference type="WBParaSite" id="ACAC_0000821301-mRNA-1"/>
    </source>
</evidence>
<reference evidence="1" key="1">
    <citation type="submission" date="2012-09" db="EMBL/GenBank/DDBJ databases">
        <authorList>
            <person name="Martin A.A."/>
        </authorList>
    </citation>
    <scope>NUCLEOTIDE SEQUENCE</scope>
</reference>
<dbReference type="InterPro" id="IPR042530">
    <property type="entry name" value="EME1/EME2_C"/>
</dbReference>
<organism evidence="1 2">
    <name type="scientific">Angiostrongylus cantonensis</name>
    <name type="common">Rat lungworm</name>
    <dbReference type="NCBI Taxonomy" id="6313"/>
    <lineage>
        <taxon>Eukaryota</taxon>
        <taxon>Metazoa</taxon>
        <taxon>Ecdysozoa</taxon>
        <taxon>Nematoda</taxon>
        <taxon>Chromadorea</taxon>
        <taxon>Rhabditida</taxon>
        <taxon>Rhabditina</taxon>
        <taxon>Rhabditomorpha</taxon>
        <taxon>Strongyloidea</taxon>
        <taxon>Metastrongylidae</taxon>
        <taxon>Angiostrongylus</taxon>
    </lineage>
</organism>
<dbReference type="STRING" id="6313.A0A0K0DCD3"/>
<evidence type="ECO:0000313" key="1">
    <source>
        <dbReference type="Proteomes" id="UP000035642"/>
    </source>
</evidence>
<accession>A0A0K0DCD3</accession>
<dbReference type="Gene3D" id="1.10.150.670">
    <property type="entry name" value="Crossover junction endonuclease EME1, DNA-binding domain"/>
    <property type="match status" value="1"/>
</dbReference>
<protein>
    <submittedName>
        <fullName evidence="2">Crossover junction endonuclease MUS81</fullName>
    </submittedName>
</protein>
<keyword evidence="1" id="KW-1185">Reference proteome</keyword>
<sequence length="262" mass="30431">MVVNPRITRTYLAEAELRTREVFSERNIGNQFVCDEERTDMKVFWHRKCIEAVEEGGDIVKKEYHVQQHVFAVVLSNHSLKELVRSKSLEDFVAMQKLSYPVTNSSLLLIRHAIYMFQMHDLSIELFDNYRAQFHYAPTAHDFALYLAQITRALAKMGRTHDSTGQSKHKAIFIFLSLSVFRDWWSKMLSVICRMQDGQRRAILSAFPNPFIASQKFIEMGYTDAVRELANIETEDGRRLGPVMAHRLFMILTDSTGTEIIF</sequence>
<proteinExistence type="predicted"/>
<dbReference type="Proteomes" id="UP000035642">
    <property type="component" value="Unassembled WGS sequence"/>
</dbReference>
<dbReference type="WBParaSite" id="ACAC_0000821301-mRNA-1">
    <property type="protein sequence ID" value="ACAC_0000821301-mRNA-1"/>
    <property type="gene ID" value="ACAC_0000821301"/>
</dbReference>
<reference evidence="2" key="2">
    <citation type="submission" date="2017-02" db="UniProtKB">
        <authorList>
            <consortium name="WormBaseParasite"/>
        </authorList>
    </citation>
    <scope>IDENTIFICATION</scope>
</reference>